<protein>
    <submittedName>
        <fullName evidence="2">Uncharacterized protein</fullName>
    </submittedName>
</protein>
<keyword evidence="3" id="KW-1185">Reference proteome</keyword>
<proteinExistence type="predicted"/>
<evidence type="ECO:0000256" key="1">
    <source>
        <dbReference type="SAM" id="MobiDB-lite"/>
    </source>
</evidence>
<feature type="compositionally biased region" description="Low complexity" evidence="1">
    <location>
        <begin position="41"/>
        <end position="59"/>
    </location>
</feature>
<dbReference type="EMBL" id="JARKIE010000126">
    <property type="protein sequence ID" value="KAJ7679901.1"/>
    <property type="molecule type" value="Genomic_DNA"/>
</dbReference>
<gene>
    <name evidence="2" type="ORF">B0H17DRAFT_1138917</name>
</gene>
<organism evidence="2 3">
    <name type="scientific">Mycena rosella</name>
    <name type="common">Pink bonnet</name>
    <name type="synonym">Agaricus rosellus</name>
    <dbReference type="NCBI Taxonomy" id="1033263"/>
    <lineage>
        <taxon>Eukaryota</taxon>
        <taxon>Fungi</taxon>
        <taxon>Dikarya</taxon>
        <taxon>Basidiomycota</taxon>
        <taxon>Agaricomycotina</taxon>
        <taxon>Agaricomycetes</taxon>
        <taxon>Agaricomycetidae</taxon>
        <taxon>Agaricales</taxon>
        <taxon>Marasmiineae</taxon>
        <taxon>Mycenaceae</taxon>
        <taxon>Mycena</taxon>
    </lineage>
</organism>
<reference evidence="2" key="1">
    <citation type="submission" date="2023-03" db="EMBL/GenBank/DDBJ databases">
        <title>Massive genome expansion in bonnet fungi (Mycena s.s.) driven by repeated elements and novel gene families across ecological guilds.</title>
        <authorList>
            <consortium name="Lawrence Berkeley National Laboratory"/>
            <person name="Harder C.B."/>
            <person name="Miyauchi S."/>
            <person name="Viragh M."/>
            <person name="Kuo A."/>
            <person name="Thoen E."/>
            <person name="Andreopoulos B."/>
            <person name="Lu D."/>
            <person name="Skrede I."/>
            <person name="Drula E."/>
            <person name="Henrissat B."/>
            <person name="Morin E."/>
            <person name="Kohler A."/>
            <person name="Barry K."/>
            <person name="LaButti K."/>
            <person name="Morin E."/>
            <person name="Salamov A."/>
            <person name="Lipzen A."/>
            <person name="Mereny Z."/>
            <person name="Hegedus B."/>
            <person name="Baldrian P."/>
            <person name="Stursova M."/>
            <person name="Weitz H."/>
            <person name="Taylor A."/>
            <person name="Grigoriev I.V."/>
            <person name="Nagy L.G."/>
            <person name="Martin F."/>
            <person name="Kauserud H."/>
        </authorList>
    </citation>
    <scope>NUCLEOTIDE SEQUENCE</scope>
    <source>
        <strain evidence="2">CBHHK067</strain>
    </source>
</reference>
<accession>A0AAD7D6U7</accession>
<name>A0AAD7D6U7_MYCRO</name>
<dbReference type="AlphaFoldDB" id="A0AAD7D6U7"/>
<sequence>MFHCSGLSGPRSRLRRPPRDFSQGIQSRNAGRSHGIHSIHARPASPSTYTATAATSPSTPRSPAPPLPKPPALKSCELTVSFDRTTKILALSVSEIKGKVAATIAATGVKRLKGVAPRGIKILPRSRLLTVAESEKATILLKQSVPRLDKSGSLIVPKCQIVVDAVPMDFKLSSPSAAHELYMHNRGVITDPSAIIEVHWLNPKVLRTPNKKASSLLVILIDTLSADRSITQGLVIASTLCYPHQYEEEPLFCFNCQQPGMILD</sequence>
<dbReference type="Proteomes" id="UP001221757">
    <property type="component" value="Unassembled WGS sequence"/>
</dbReference>
<feature type="compositionally biased region" description="Low complexity" evidence="1">
    <location>
        <begin position="1"/>
        <end position="11"/>
    </location>
</feature>
<feature type="region of interest" description="Disordered" evidence="1">
    <location>
        <begin position="1"/>
        <end position="70"/>
    </location>
</feature>
<comment type="caution">
    <text evidence="2">The sequence shown here is derived from an EMBL/GenBank/DDBJ whole genome shotgun (WGS) entry which is preliminary data.</text>
</comment>
<evidence type="ECO:0000313" key="3">
    <source>
        <dbReference type="Proteomes" id="UP001221757"/>
    </source>
</evidence>
<evidence type="ECO:0000313" key="2">
    <source>
        <dbReference type="EMBL" id="KAJ7679901.1"/>
    </source>
</evidence>
<feature type="compositionally biased region" description="Pro residues" evidence="1">
    <location>
        <begin position="60"/>
        <end position="70"/>
    </location>
</feature>